<keyword evidence="4 5" id="KW-0732">Signal</keyword>
<dbReference type="EMBL" id="JBDJPC010000002">
    <property type="protein sequence ID" value="KAL1513935.1"/>
    <property type="molecule type" value="Genomic_DNA"/>
</dbReference>
<keyword evidence="3" id="KW-0964">Secreted</keyword>
<dbReference type="SUPFAM" id="SSF47565">
    <property type="entry name" value="Insect pheromone/odorant-binding proteins"/>
    <property type="match status" value="1"/>
</dbReference>
<sequence length="129" mass="14633">MLFLLIFVNALSKEDAEILRNVHESCIKETSVDPEIASKAIKGEYVDDEKLKEHLLCSNKKLGFIDDDGNIIEDVTVTKLVKHFPNEQLVRSAVQKCAIKQDTPVETAFQFVKCMRSLAPKDMNLDSFF</sequence>
<reference evidence="6 7" key="1">
    <citation type="submission" date="2024-05" db="EMBL/GenBank/DDBJ databases">
        <title>Genetic variation in Jamaican populations of the coffee berry borer (Hypothenemus hampei).</title>
        <authorList>
            <person name="Errbii M."/>
            <person name="Myrie A."/>
        </authorList>
    </citation>
    <scope>NUCLEOTIDE SEQUENCE [LARGE SCALE GENOMIC DNA]</scope>
    <source>
        <strain evidence="6">JA-Hopewell-2020-01-JO</strain>
        <tissue evidence="6">Whole body</tissue>
    </source>
</reference>
<dbReference type="Proteomes" id="UP001566132">
    <property type="component" value="Unassembled WGS sequence"/>
</dbReference>
<dbReference type="GO" id="GO:0005576">
    <property type="term" value="C:extracellular region"/>
    <property type="evidence" value="ECO:0007669"/>
    <property type="project" value="UniProtKB-SubCell"/>
</dbReference>
<gene>
    <name evidence="6" type="ORF">ABEB36_003273</name>
</gene>
<dbReference type="AlphaFoldDB" id="A0ABD1FB91"/>
<name>A0ABD1FB91_HYPHA</name>
<dbReference type="PANTHER" id="PTHR11857">
    <property type="entry name" value="ODORANT BINDING PROTEIN-RELATED"/>
    <property type="match status" value="1"/>
</dbReference>
<dbReference type="PANTHER" id="PTHR11857:SF43">
    <property type="entry name" value="GEO07291P1-RELATED"/>
    <property type="match status" value="1"/>
</dbReference>
<dbReference type="Gene3D" id="1.10.238.20">
    <property type="entry name" value="Pheromone/general odorant binding protein domain"/>
    <property type="match status" value="1"/>
</dbReference>
<dbReference type="Pfam" id="PF01395">
    <property type="entry name" value="PBP_GOBP"/>
    <property type="match status" value="1"/>
</dbReference>
<comment type="subcellular location">
    <subcellularLocation>
        <location evidence="1">Secreted</location>
    </subcellularLocation>
</comment>
<dbReference type="InterPro" id="IPR036728">
    <property type="entry name" value="PBP_GOBP_sf"/>
</dbReference>
<organism evidence="6 7">
    <name type="scientific">Hypothenemus hampei</name>
    <name type="common">Coffee berry borer</name>
    <dbReference type="NCBI Taxonomy" id="57062"/>
    <lineage>
        <taxon>Eukaryota</taxon>
        <taxon>Metazoa</taxon>
        <taxon>Ecdysozoa</taxon>
        <taxon>Arthropoda</taxon>
        <taxon>Hexapoda</taxon>
        <taxon>Insecta</taxon>
        <taxon>Pterygota</taxon>
        <taxon>Neoptera</taxon>
        <taxon>Endopterygota</taxon>
        <taxon>Coleoptera</taxon>
        <taxon>Polyphaga</taxon>
        <taxon>Cucujiformia</taxon>
        <taxon>Curculionidae</taxon>
        <taxon>Scolytinae</taxon>
        <taxon>Hypothenemus</taxon>
    </lineage>
</organism>
<evidence type="ECO:0000256" key="3">
    <source>
        <dbReference type="ARBA" id="ARBA00022525"/>
    </source>
</evidence>
<evidence type="ECO:0000256" key="1">
    <source>
        <dbReference type="ARBA" id="ARBA00004613"/>
    </source>
</evidence>
<proteinExistence type="inferred from homology"/>
<evidence type="ECO:0000313" key="6">
    <source>
        <dbReference type="EMBL" id="KAL1513935.1"/>
    </source>
</evidence>
<dbReference type="InterPro" id="IPR006170">
    <property type="entry name" value="PBP/GOBP"/>
</dbReference>
<evidence type="ECO:0000256" key="5">
    <source>
        <dbReference type="SAM" id="SignalP"/>
    </source>
</evidence>
<evidence type="ECO:0000313" key="7">
    <source>
        <dbReference type="Proteomes" id="UP001566132"/>
    </source>
</evidence>
<dbReference type="CDD" id="cd23992">
    <property type="entry name" value="PBP_GOBP"/>
    <property type="match status" value="1"/>
</dbReference>
<evidence type="ECO:0000256" key="4">
    <source>
        <dbReference type="ARBA" id="ARBA00022729"/>
    </source>
</evidence>
<evidence type="ECO:0000256" key="2">
    <source>
        <dbReference type="ARBA" id="ARBA00008098"/>
    </source>
</evidence>
<comment type="similarity">
    <text evidence="2">Belongs to the PBP/GOBP family.</text>
</comment>
<comment type="caution">
    <text evidence="6">The sequence shown here is derived from an EMBL/GenBank/DDBJ whole genome shotgun (WGS) entry which is preliminary data.</text>
</comment>
<protein>
    <submittedName>
        <fullName evidence="6">Uncharacterized protein</fullName>
    </submittedName>
</protein>
<feature type="signal peptide" evidence="5">
    <location>
        <begin position="1"/>
        <end position="16"/>
    </location>
</feature>
<keyword evidence="7" id="KW-1185">Reference proteome</keyword>
<feature type="chain" id="PRO_5044862155" evidence="5">
    <location>
        <begin position="17"/>
        <end position="129"/>
    </location>
</feature>
<dbReference type="SMART" id="SM00708">
    <property type="entry name" value="PhBP"/>
    <property type="match status" value="1"/>
</dbReference>
<accession>A0ABD1FB91</accession>